<dbReference type="PROSITE" id="PS50943">
    <property type="entry name" value="HTH_CROC1"/>
    <property type="match status" value="1"/>
</dbReference>
<dbReference type="GO" id="GO:0003677">
    <property type="term" value="F:DNA binding"/>
    <property type="evidence" value="ECO:0007669"/>
    <property type="project" value="InterPro"/>
</dbReference>
<sequence>MELTEGNLVRRMRLLAGYTQQQMADLMGFSSKSTISRIENDKIALTLRDAKKWALKTDNQDMLIAFITGTQQVADMVTSVPGLVGFLSPLFRLFV</sequence>
<reference evidence="2 3" key="1">
    <citation type="submission" date="2018-05" db="EMBL/GenBank/DDBJ databases">
        <title>Genomic analysis of Gracilibacillus dipsosauri DD1 reveals novel features of a salt-tolerant amylase.</title>
        <authorList>
            <person name="Deutch C.E."/>
            <person name="Yang S."/>
        </authorList>
    </citation>
    <scope>NUCLEOTIDE SEQUENCE [LARGE SCALE GENOMIC DNA]</scope>
    <source>
        <strain evidence="2 3">DD1</strain>
    </source>
</reference>
<evidence type="ECO:0000313" key="3">
    <source>
        <dbReference type="Proteomes" id="UP000245624"/>
    </source>
</evidence>
<evidence type="ECO:0000313" key="2">
    <source>
        <dbReference type="EMBL" id="PWU66546.1"/>
    </source>
</evidence>
<evidence type="ECO:0000259" key="1">
    <source>
        <dbReference type="PROSITE" id="PS50943"/>
    </source>
</evidence>
<dbReference type="Proteomes" id="UP000245624">
    <property type="component" value="Unassembled WGS sequence"/>
</dbReference>
<dbReference type="InterPro" id="IPR010982">
    <property type="entry name" value="Lambda_DNA-bd_dom_sf"/>
</dbReference>
<dbReference type="Gene3D" id="1.10.260.40">
    <property type="entry name" value="lambda repressor-like DNA-binding domains"/>
    <property type="match status" value="1"/>
</dbReference>
<proteinExistence type="predicted"/>
<organism evidence="2 3">
    <name type="scientific">Gracilibacillus dipsosauri</name>
    <dbReference type="NCBI Taxonomy" id="178340"/>
    <lineage>
        <taxon>Bacteria</taxon>
        <taxon>Bacillati</taxon>
        <taxon>Bacillota</taxon>
        <taxon>Bacilli</taxon>
        <taxon>Bacillales</taxon>
        <taxon>Bacillaceae</taxon>
        <taxon>Gracilibacillus</taxon>
    </lineage>
</organism>
<dbReference type="SUPFAM" id="SSF47413">
    <property type="entry name" value="lambda repressor-like DNA-binding domains"/>
    <property type="match status" value="1"/>
</dbReference>
<dbReference type="SMART" id="SM00530">
    <property type="entry name" value="HTH_XRE"/>
    <property type="match status" value="1"/>
</dbReference>
<dbReference type="InterPro" id="IPR001387">
    <property type="entry name" value="Cro/C1-type_HTH"/>
</dbReference>
<dbReference type="RefSeq" id="WP_109985681.1">
    <property type="nucleotide sequence ID" value="NZ_QGTD01000021.1"/>
</dbReference>
<dbReference type="AlphaFoldDB" id="A0A317KT97"/>
<dbReference type="EMBL" id="QGTD01000021">
    <property type="protein sequence ID" value="PWU66546.1"/>
    <property type="molecule type" value="Genomic_DNA"/>
</dbReference>
<name>A0A317KT97_9BACI</name>
<feature type="domain" description="HTH cro/C1-type" evidence="1">
    <location>
        <begin position="9"/>
        <end position="52"/>
    </location>
</feature>
<accession>A0A317KT97</accession>
<comment type="caution">
    <text evidence="2">The sequence shown here is derived from an EMBL/GenBank/DDBJ whole genome shotgun (WGS) entry which is preliminary data.</text>
</comment>
<dbReference type="Pfam" id="PF01381">
    <property type="entry name" value="HTH_3"/>
    <property type="match status" value="1"/>
</dbReference>
<dbReference type="CDD" id="cd00093">
    <property type="entry name" value="HTH_XRE"/>
    <property type="match status" value="1"/>
</dbReference>
<gene>
    <name evidence="2" type="ORF">DLJ74_19165</name>
</gene>
<dbReference type="OrthoDB" id="2381879at2"/>
<keyword evidence="3" id="KW-1185">Reference proteome</keyword>
<protein>
    <recommendedName>
        <fullName evidence="1">HTH cro/C1-type domain-containing protein</fullName>
    </recommendedName>
</protein>